<dbReference type="GO" id="GO:0043130">
    <property type="term" value="F:ubiquitin binding"/>
    <property type="evidence" value="ECO:0007669"/>
    <property type="project" value="TreeGrafter"/>
</dbReference>
<dbReference type="AlphaFoldDB" id="A0A1R3JLR4"/>
<dbReference type="SUPFAM" id="SSF54236">
    <property type="entry name" value="Ubiquitin-like"/>
    <property type="match status" value="1"/>
</dbReference>
<gene>
    <name evidence="2" type="ORF">COLO4_15724</name>
</gene>
<evidence type="ECO:0000313" key="3">
    <source>
        <dbReference type="Proteomes" id="UP000187203"/>
    </source>
</evidence>
<dbReference type="GO" id="GO:0043161">
    <property type="term" value="P:proteasome-mediated ubiquitin-dependent protein catabolic process"/>
    <property type="evidence" value="ECO:0007669"/>
    <property type="project" value="TreeGrafter"/>
</dbReference>
<comment type="caution">
    <text evidence="2">The sequence shown here is derived from an EMBL/GenBank/DDBJ whole genome shotgun (WGS) entry which is preliminary data.</text>
</comment>
<dbReference type="InterPro" id="IPR029071">
    <property type="entry name" value="Ubiquitin-like_domsf"/>
</dbReference>
<reference evidence="3" key="1">
    <citation type="submission" date="2013-09" db="EMBL/GenBank/DDBJ databases">
        <title>Corchorus olitorius genome sequencing.</title>
        <authorList>
            <person name="Alam M."/>
            <person name="Haque M.S."/>
            <person name="Islam M.S."/>
            <person name="Emdad E.M."/>
            <person name="Islam M.M."/>
            <person name="Ahmed B."/>
            <person name="Halim A."/>
            <person name="Hossen Q.M.M."/>
            <person name="Hossain M.Z."/>
            <person name="Ahmed R."/>
            <person name="Khan M.M."/>
            <person name="Islam R."/>
            <person name="Rashid M.M."/>
            <person name="Khan S.A."/>
            <person name="Rahman M.S."/>
            <person name="Alam M."/>
            <person name="Yahiya A.S."/>
            <person name="Khan M.S."/>
            <person name="Azam M.S."/>
            <person name="Haque T."/>
            <person name="Lashkar M.Z.H."/>
            <person name="Akhand A.I."/>
            <person name="Morshed G."/>
            <person name="Roy S."/>
            <person name="Uddin K.S."/>
            <person name="Rabeya T."/>
            <person name="Hossain A.S."/>
            <person name="Chowdhury A."/>
            <person name="Snigdha A.R."/>
            <person name="Mortoza M.S."/>
            <person name="Matin S.A."/>
            <person name="Hoque S.M.E."/>
            <person name="Islam M.K."/>
            <person name="Roy D.K."/>
            <person name="Haider R."/>
            <person name="Moosa M.M."/>
            <person name="Elias S.M."/>
            <person name="Hasan A.M."/>
            <person name="Jahan S."/>
            <person name="Shafiuddin M."/>
            <person name="Mahmood N."/>
            <person name="Shommy N.S."/>
        </authorList>
    </citation>
    <scope>NUCLEOTIDE SEQUENCE [LARGE SCALE GENOMIC DNA]</scope>
    <source>
        <strain evidence="3">cv. O-4</strain>
    </source>
</reference>
<dbReference type="GO" id="GO:0031593">
    <property type="term" value="F:polyubiquitin modification-dependent protein binding"/>
    <property type="evidence" value="ECO:0007669"/>
    <property type="project" value="TreeGrafter"/>
</dbReference>
<dbReference type="Proteomes" id="UP000187203">
    <property type="component" value="Unassembled WGS sequence"/>
</dbReference>
<dbReference type="Gene3D" id="3.10.20.90">
    <property type="entry name" value="Phosphatidylinositol 3-kinase Catalytic Subunit, Chain A, domain 1"/>
    <property type="match status" value="1"/>
</dbReference>
<protein>
    <submittedName>
        <fullName evidence="2">Ubiquitin</fullName>
    </submittedName>
</protein>
<name>A0A1R3JLR4_9ROSI</name>
<evidence type="ECO:0000259" key="1">
    <source>
        <dbReference type="PROSITE" id="PS50053"/>
    </source>
</evidence>
<feature type="domain" description="Ubiquitin-like" evidence="1">
    <location>
        <begin position="1"/>
        <end position="82"/>
    </location>
</feature>
<dbReference type="Pfam" id="PF00240">
    <property type="entry name" value="ubiquitin"/>
    <property type="match status" value="1"/>
</dbReference>
<dbReference type="PANTHER" id="PTHR10621">
    <property type="entry name" value="UV EXCISION REPAIR PROTEIN RAD23"/>
    <property type="match status" value="1"/>
</dbReference>
<accession>A0A1R3JLR4</accession>
<dbReference type="CDD" id="cd17039">
    <property type="entry name" value="Ubl_ubiquitin_like"/>
    <property type="match status" value="1"/>
</dbReference>
<evidence type="ECO:0000313" key="2">
    <source>
        <dbReference type="EMBL" id="OMO95677.1"/>
    </source>
</evidence>
<dbReference type="PANTHER" id="PTHR10621:SF61">
    <property type="entry name" value="UBIQUITIN FAMILY PROTEIN"/>
    <property type="match status" value="1"/>
</dbReference>
<dbReference type="OrthoDB" id="1916003at2759"/>
<dbReference type="PROSITE" id="PS50053">
    <property type="entry name" value="UBIQUITIN_2"/>
    <property type="match status" value="1"/>
</dbReference>
<dbReference type="GO" id="GO:0005654">
    <property type="term" value="C:nucleoplasm"/>
    <property type="evidence" value="ECO:0007669"/>
    <property type="project" value="TreeGrafter"/>
</dbReference>
<dbReference type="InterPro" id="IPR000626">
    <property type="entry name" value="Ubiquitin-like_dom"/>
</dbReference>
<sequence>MKVVVEILTGSLFNVEVGDDATLGDLKKEIATQQSLPEDRMMLMIGDDESRVVIDQEDGATLVDCGVEDGCHIYLFFNLPLGPPEGESDFSHVFT</sequence>
<dbReference type="GO" id="GO:0070628">
    <property type="term" value="F:proteasome binding"/>
    <property type="evidence" value="ECO:0007669"/>
    <property type="project" value="TreeGrafter"/>
</dbReference>
<keyword evidence="3" id="KW-1185">Reference proteome</keyword>
<organism evidence="2 3">
    <name type="scientific">Corchorus olitorius</name>
    <dbReference type="NCBI Taxonomy" id="93759"/>
    <lineage>
        <taxon>Eukaryota</taxon>
        <taxon>Viridiplantae</taxon>
        <taxon>Streptophyta</taxon>
        <taxon>Embryophyta</taxon>
        <taxon>Tracheophyta</taxon>
        <taxon>Spermatophyta</taxon>
        <taxon>Magnoliopsida</taxon>
        <taxon>eudicotyledons</taxon>
        <taxon>Gunneridae</taxon>
        <taxon>Pentapetalae</taxon>
        <taxon>rosids</taxon>
        <taxon>malvids</taxon>
        <taxon>Malvales</taxon>
        <taxon>Malvaceae</taxon>
        <taxon>Grewioideae</taxon>
        <taxon>Apeibeae</taxon>
        <taxon>Corchorus</taxon>
    </lineage>
</organism>
<dbReference type="EMBL" id="AWUE01015795">
    <property type="protein sequence ID" value="OMO95677.1"/>
    <property type="molecule type" value="Genomic_DNA"/>
</dbReference>
<proteinExistence type="predicted"/>
<dbReference type="GO" id="GO:0005829">
    <property type="term" value="C:cytosol"/>
    <property type="evidence" value="ECO:0007669"/>
    <property type="project" value="TreeGrafter"/>
</dbReference>